<dbReference type="GO" id="GO:0008240">
    <property type="term" value="F:tripeptidyl-peptidase activity"/>
    <property type="evidence" value="ECO:0007669"/>
    <property type="project" value="UniProtKB-EC"/>
</dbReference>
<dbReference type="GO" id="GO:0046872">
    <property type="term" value="F:metal ion binding"/>
    <property type="evidence" value="ECO:0007669"/>
    <property type="project" value="UniProtKB-UniRule"/>
</dbReference>
<keyword evidence="12" id="KW-0843">Virulence</keyword>
<keyword evidence="11 15" id="KW-0106">Calcium</keyword>
<comment type="subcellular location">
    <subcellularLocation>
        <location evidence="3">Secreted</location>
        <location evidence="3">Extracellular space</location>
    </subcellularLocation>
</comment>
<evidence type="ECO:0000256" key="12">
    <source>
        <dbReference type="ARBA" id="ARBA00023026"/>
    </source>
</evidence>
<feature type="signal peptide" evidence="16">
    <location>
        <begin position="1"/>
        <end position="17"/>
    </location>
</feature>
<dbReference type="InterPro" id="IPR050819">
    <property type="entry name" value="Tripeptidyl-peptidase_I"/>
</dbReference>
<gene>
    <name evidence="18" type="ORF">K461DRAFT_224619</name>
</gene>
<protein>
    <recommendedName>
        <fullName evidence="4">tripeptidyl-peptidase II</fullName>
        <ecNumber evidence="4">3.4.14.10</ecNumber>
    </recommendedName>
</protein>
<evidence type="ECO:0000256" key="9">
    <source>
        <dbReference type="ARBA" id="ARBA00022801"/>
    </source>
</evidence>
<dbReference type="PANTHER" id="PTHR14218">
    <property type="entry name" value="PROTEASE S8 TRIPEPTIDYL PEPTIDASE I CLN2"/>
    <property type="match status" value="1"/>
</dbReference>
<comment type="catalytic activity">
    <reaction evidence="1">
        <text>Release of an N-terminal tripeptide from a polypeptide.</text>
        <dbReference type="EC" id="3.4.14.10"/>
    </reaction>
</comment>
<keyword evidence="7 15" id="KW-0479">Metal-binding</keyword>
<dbReference type="PROSITE" id="PS51695">
    <property type="entry name" value="SEDOLISIN"/>
    <property type="match status" value="1"/>
</dbReference>
<accession>A0A9P4J694</accession>
<dbReference type="InterPro" id="IPR030400">
    <property type="entry name" value="Sedolisin_dom"/>
</dbReference>
<evidence type="ECO:0000256" key="15">
    <source>
        <dbReference type="PROSITE-ProRule" id="PRU01032"/>
    </source>
</evidence>
<keyword evidence="9 15" id="KW-0378">Hydrolase</keyword>
<keyword evidence="8 16" id="KW-0732">Signal</keyword>
<evidence type="ECO:0000256" key="2">
    <source>
        <dbReference type="ARBA" id="ARBA00002451"/>
    </source>
</evidence>
<dbReference type="InterPro" id="IPR036852">
    <property type="entry name" value="Peptidase_S8/S53_dom_sf"/>
</dbReference>
<dbReference type="SUPFAM" id="SSF54897">
    <property type="entry name" value="Protease propeptides/inhibitors"/>
    <property type="match status" value="1"/>
</dbReference>
<keyword evidence="6 15" id="KW-0645">Protease</keyword>
<comment type="function">
    <text evidence="2">Secreted tripeptidyl-peptidase which degrades proteins at acidic pHs and is involved in virulence.</text>
</comment>
<feature type="active site" description="Charge relay system" evidence="15">
    <location>
        <position position="289"/>
    </location>
</feature>
<feature type="active site" description="Charge relay system" evidence="15">
    <location>
        <position position="505"/>
    </location>
</feature>
<dbReference type="PROSITE" id="PS00138">
    <property type="entry name" value="SUBTILASE_SER"/>
    <property type="match status" value="1"/>
</dbReference>
<evidence type="ECO:0000259" key="17">
    <source>
        <dbReference type="PROSITE" id="PS51695"/>
    </source>
</evidence>
<dbReference type="CDD" id="cd11377">
    <property type="entry name" value="Pro-peptidase_S53"/>
    <property type="match status" value="1"/>
</dbReference>
<dbReference type="Proteomes" id="UP000799439">
    <property type="component" value="Unassembled WGS sequence"/>
</dbReference>
<dbReference type="InterPro" id="IPR000209">
    <property type="entry name" value="Peptidase_S8/S53_dom"/>
</dbReference>
<keyword evidence="14" id="KW-0325">Glycoprotein</keyword>
<dbReference type="InterPro" id="IPR015366">
    <property type="entry name" value="S53_propep"/>
</dbReference>
<feature type="domain" description="Peptidase S53" evidence="17">
    <location>
        <begin position="211"/>
        <end position="605"/>
    </location>
</feature>
<dbReference type="SMART" id="SM00944">
    <property type="entry name" value="Pro-kuma_activ"/>
    <property type="match status" value="1"/>
</dbReference>
<dbReference type="Pfam" id="PF00082">
    <property type="entry name" value="Peptidase_S8"/>
    <property type="match status" value="1"/>
</dbReference>
<evidence type="ECO:0000256" key="14">
    <source>
        <dbReference type="ARBA" id="ARBA00023180"/>
    </source>
</evidence>
<sequence>MLPQLLTIAGLLAGANAAIHEQLAAVPAGWTFSSTASKDQALDLSISLQGQSIDQLDSKLADVSTPGSANYGKYLSQAEVAALLAPSKDSVSAVTSWLSNAGIKSSVSADGTSIDFSATVEKANSLLSAKFANYKDSTGAQKTRTLEYSLPDNLLQHVDIITPTTFFGRTSVTGQRSAVQKRSPRPLYARQETPAQINSTCNLNNVTGYVTFGPECLRLVYNVTYEPSVSSGSRIAFGSFLNQSAQYADLAQYEQTFGIPAQNFSVVLINNGKNVQNATSTDDGEANLDVENIVGIAHPLPVTEYITGGSPPFVPNVDEPTPADNENEPYLEYYNYLLAQPAHALPQVITNSYGDTEATVPEKYARRVCNLIGLVGLRGITVLESSGDLGVGSGCRDANNKPQFTPIFPATCPYIFAIGGTQSFEPEVAWTGSSGGFSNYFPTAFYQKAAVGNYLSTKINHATKRYFSQYANFQGRGFPDVAAHSLRPDYQVIVDGQPSPSGGTSAAAPVWAGIVALLNDARLKAGKPTMGFINPWIYSIGYTALTDITLGGSVGCNGVNSQTGQNVTNGAIIPYASWNATQGWDPVTGLGVPNAGRLIDLALSTC</sequence>
<name>A0A9P4J694_9PEZI</name>
<organism evidence="18 19">
    <name type="scientific">Myriangium duriaei CBS 260.36</name>
    <dbReference type="NCBI Taxonomy" id="1168546"/>
    <lineage>
        <taxon>Eukaryota</taxon>
        <taxon>Fungi</taxon>
        <taxon>Dikarya</taxon>
        <taxon>Ascomycota</taxon>
        <taxon>Pezizomycotina</taxon>
        <taxon>Dothideomycetes</taxon>
        <taxon>Dothideomycetidae</taxon>
        <taxon>Myriangiales</taxon>
        <taxon>Myriangiaceae</taxon>
        <taxon>Myriangium</taxon>
    </lineage>
</organism>
<evidence type="ECO:0000256" key="16">
    <source>
        <dbReference type="SAM" id="SignalP"/>
    </source>
</evidence>
<dbReference type="PANTHER" id="PTHR14218:SF34">
    <property type="entry name" value="TRIPEPTIDYL-PEPTIDASE SED4"/>
    <property type="match status" value="1"/>
</dbReference>
<evidence type="ECO:0000256" key="3">
    <source>
        <dbReference type="ARBA" id="ARBA00004239"/>
    </source>
</evidence>
<evidence type="ECO:0000256" key="4">
    <source>
        <dbReference type="ARBA" id="ARBA00012462"/>
    </source>
</evidence>
<dbReference type="GO" id="GO:0006508">
    <property type="term" value="P:proteolysis"/>
    <property type="evidence" value="ECO:0007669"/>
    <property type="project" value="UniProtKB-KW"/>
</dbReference>
<feature type="chain" id="PRO_5040407664" description="tripeptidyl-peptidase II" evidence="16">
    <location>
        <begin position="18"/>
        <end position="606"/>
    </location>
</feature>
<feature type="active site" description="Charge relay system" evidence="15">
    <location>
        <position position="285"/>
    </location>
</feature>
<dbReference type="InterPro" id="IPR023828">
    <property type="entry name" value="Peptidase_S8_Ser-AS"/>
</dbReference>
<feature type="binding site" evidence="15">
    <location>
        <position position="547"/>
    </location>
    <ligand>
        <name>Ca(2+)</name>
        <dbReference type="ChEBI" id="CHEBI:29108"/>
    </ligand>
</feature>
<dbReference type="FunFam" id="3.40.50.200:FF:000015">
    <property type="entry name" value="Tripeptidyl peptidase A"/>
    <property type="match status" value="1"/>
</dbReference>
<feature type="binding site" evidence="15">
    <location>
        <position position="583"/>
    </location>
    <ligand>
        <name>Ca(2+)</name>
        <dbReference type="ChEBI" id="CHEBI:29108"/>
    </ligand>
</feature>
<comment type="caution">
    <text evidence="18">The sequence shown here is derived from an EMBL/GenBank/DDBJ whole genome shotgun (WGS) entry which is preliminary data.</text>
</comment>
<feature type="binding site" evidence="15">
    <location>
        <position position="548"/>
    </location>
    <ligand>
        <name>Ca(2+)</name>
        <dbReference type="ChEBI" id="CHEBI:29108"/>
    </ligand>
</feature>
<keyword evidence="13" id="KW-0865">Zymogen</keyword>
<dbReference type="OrthoDB" id="409122at2759"/>
<evidence type="ECO:0000313" key="18">
    <source>
        <dbReference type="EMBL" id="KAF2153139.1"/>
    </source>
</evidence>
<dbReference type="CDD" id="cd04056">
    <property type="entry name" value="Peptidases_S53"/>
    <property type="match status" value="1"/>
</dbReference>
<evidence type="ECO:0000256" key="6">
    <source>
        <dbReference type="ARBA" id="ARBA00022670"/>
    </source>
</evidence>
<keyword evidence="10 15" id="KW-0720">Serine protease</keyword>
<evidence type="ECO:0000256" key="1">
    <source>
        <dbReference type="ARBA" id="ARBA00001910"/>
    </source>
</evidence>
<dbReference type="Pfam" id="PF09286">
    <property type="entry name" value="Pro-kuma_activ"/>
    <property type="match status" value="1"/>
</dbReference>
<dbReference type="Gene3D" id="3.40.50.200">
    <property type="entry name" value="Peptidase S8/S53 domain"/>
    <property type="match status" value="1"/>
</dbReference>
<dbReference type="EMBL" id="ML996085">
    <property type="protein sequence ID" value="KAF2153139.1"/>
    <property type="molecule type" value="Genomic_DNA"/>
</dbReference>
<evidence type="ECO:0000256" key="13">
    <source>
        <dbReference type="ARBA" id="ARBA00023145"/>
    </source>
</evidence>
<evidence type="ECO:0000256" key="7">
    <source>
        <dbReference type="ARBA" id="ARBA00022723"/>
    </source>
</evidence>
<proteinExistence type="predicted"/>
<dbReference type="GO" id="GO:0004252">
    <property type="term" value="F:serine-type endopeptidase activity"/>
    <property type="evidence" value="ECO:0007669"/>
    <property type="project" value="UniProtKB-UniRule"/>
</dbReference>
<reference evidence="18" key="1">
    <citation type="journal article" date="2020" name="Stud. Mycol.">
        <title>101 Dothideomycetes genomes: a test case for predicting lifestyles and emergence of pathogens.</title>
        <authorList>
            <person name="Haridas S."/>
            <person name="Albert R."/>
            <person name="Binder M."/>
            <person name="Bloem J."/>
            <person name="Labutti K."/>
            <person name="Salamov A."/>
            <person name="Andreopoulos B."/>
            <person name="Baker S."/>
            <person name="Barry K."/>
            <person name="Bills G."/>
            <person name="Bluhm B."/>
            <person name="Cannon C."/>
            <person name="Castanera R."/>
            <person name="Culley D."/>
            <person name="Daum C."/>
            <person name="Ezra D."/>
            <person name="Gonzalez J."/>
            <person name="Henrissat B."/>
            <person name="Kuo A."/>
            <person name="Liang C."/>
            <person name="Lipzen A."/>
            <person name="Lutzoni F."/>
            <person name="Magnuson J."/>
            <person name="Mondo S."/>
            <person name="Nolan M."/>
            <person name="Ohm R."/>
            <person name="Pangilinan J."/>
            <person name="Park H.-J."/>
            <person name="Ramirez L."/>
            <person name="Alfaro M."/>
            <person name="Sun H."/>
            <person name="Tritt A."/>
            <person name="Yoshinaga Y."/>
            <person name="Zwiers L.-H."/>
            <person name="Turgeon B."/>
            <person name="Goodwin S."/>
            <person name="Spatafora J."/>
            <person name="Crous P."/>
            <person name="Grigoriev I."/>
        </authorList>
    </citation>
    <scope>NUCLEOTIDE SEQUENCE</scope>
    <source>
        <strain evidence="18">CBS 260.36</strain>
    </source>
</reference>
<comment type="cofactor">
    <cofactor evidence="15">
        <name>Ca(2+)</name>
        <dbReference type="ChEBI" id="CHEBI:29108"/>
    </cofactor>
    <text evidence="15">Binds 1 Ca(2+) ion per subunit.</text>
</comment>
<keyword evidence="5" id="KW-0964">Secreted</keyword>
<dbReference type="GO" id="GO:0005576">
    <property type="term" value="C:extracellular region"/>
    <property type="evidence" value="ECO:0007669"/>
    <property type="project" value="UniProtKB-SubCell"/>
</dbReference>
<dbReference type="SUPFAM" id="SSF52743">
    <property type="entry name" value="Subtilisin-like"/>
    <property type="match status" value="1"/>
</dbReference>
<feature type="binding site" evidence="15">
    <location>
        <position position="585"/>
    </location>
    <ligand>
        <name>Ca(2+)</name>
        <dbReference type="ChEBI" id="CHEBI:29108"/>
    </ligand>
</feature>
<evidence type="ECO:0000256" key="5">
    <source>
        <dbReference type="ARBA" id="ARBA00022525"/>
    </source>
</evidence>
<evidence type="ECO:0000256" key="8">
    <source>
        <dbReference type="ARBA" id="ARBA00022729"/>
    </source>
</evidence>
<dbReference type="AlphaFoldDB" id="A0A9P4J694"/>
<evidence type="ECO:0000313" key="19">
    <source>
        <dbReference type="Proteomes" id="UP000799439"/>
    </source>
</evidence>
<keyword evidence="19" id="KW-1185">Reference proteome</keyword>
<dbReference type="EC" id="3.4.14.10" evidence="4"/>
<evidence type="ECO:0000256" key="10">
    <source>
        <dbReference type="ARBA" id="ARBA00022825"/>
    </source>
</evidence>
<evidence type="ECO:0000256" key="11">
    <source>
        <dbReference type="ARBA" id="ARBA00022837"/>
    </source>
</evidence>